<protein>
    <submittedName>
        <fullName evidence="1">Uncharacterized protein</fullName>
    </submittedName>
</protein>
<accession>A0ACC2HRT5</accession>
<sequence length="650" mass="71970">MSVSLDTRAIRQWRSVSTLVAFIFANLSVLWPFYAPIYVPRVVYNAVLKATHTLRISSSNTQPLHKDSEIKPSRLLKYFVCFHFPVNLITGPLIANVFLLTISAIGREEIRSGIVGSADIGICPYDIVLVFLCLGYLANSIQASGLVRYLVFRLVNWTGQFGLRLFLCLYVCFFVLGIFIGNDPIMLMFLFHMTRMSNDIRDPQAWIFTQFAIANIATGLLVSSNPTNLVLAGAFDIKFVNYTANMVVPILVTAVVLFPVLIFAIFRGNTHIPSAIKLEPRTERDEAPDRNSKYGGASLEDVLKPCLDKRSALAATAIMATTVILLLALNAVYLQRGGNTDYWVTLPAACIMFAWDLILGWLDGRRTHYAAQGQAPSQQDSRSESSPAKADLQKIGQQKETPRLQSLPLNLAADVAAPLKTTPAIGIRRARALTNRGLSDRPFTKPLSNERTTLQTLLQDLCIQCQNNFPVATTVLKQMPFPLIPFAFSMFVLVESLQGKGWIPVFAFGWDHWTKKTGVVGAIAGIAFLSAVMSNCCGTNIGTCILWTRVIKAWQEIHRQTAEPISDRLFWGTIYSLSLGVNLGAFSLSFSASMAGIMWRSVLEGQQLHKVGWAEFARVNLPIIITTMTTACTVLVAQVYVTRDGNPHYE</sequence>
<evidence type="ECO:0000313" key="1">
    <source>
        <dbReference type="EMBL" id="KAJ8105256.1"/>
    </source>
</evidence>
<gene>
    <name evidence="1" type="ORF">OPT61_g10291</name>
</gene>
<comment type="caution">
    <text evidence="1">The sequence shown here is derived from an EMBL/GenBank/DDBJ whole genome shotgun (WGS) entry which is preliminary data.</text>
</comment>
<dbReference type="EMBL" id="JAPHNI010001580">
    <property type="protein sequence ID" value="KAJ8105256.1"/>
    <property type="molecule type" value="Genomic_DNA"/>
</dbReference>
<dbReference type="Proteomes" id="UP001153331">
    <property type="component" value="Unassembled WGS sequence"/>
</dbReference>
<name>A0ACC2HRT5_9PLEO</name>
<organism evidence="1 2">
    <name type="scientific">Boeremia exigua</name>
    <dbReference type="NCBI Taxonomy" id="749465"/>
    <lineage>
        <taxon>Eukaryota</taxon>
        <taxon>Fungi</taxon>
        <taxon>Dikarya</taxon>
        <taxon>Ascomycota</taxon>
        <taxon>Pezizomycotina</taxon>
        <taxon>Dothideomycetes</taxon>
        <taxon>Pleosporomycetidae</taxon>
        <taxon>Pleosporales</taxon>
        <taxon>Pleosporineae</taxon>
        <taxon>Didymellaceae</taxon>
        <taxon>Boeremia</taxon>
    </lineage>
</organism>
<evidence type="ECO:0000313" key="2">
    <source>
        <dbReference type="Proteomes" id="UP001153331"/>
    </source>
</evidence>
<reference evidence="1" key="1">
    <citation type="submission" date="2022-11" db="EMBL/GenBank/DDBJ databases">
        <title>Genome Sequence of Boeremia exigua.</title>
        <authorList>
            <person name="Buettner E."/>
        </authorList>
    </citation>
    <scope>NUCLEOTIDE SEQUENCE</scope>
    <source>
        <strain evidence="1">CU02</strain>
    </source>
</reference>
<keyword evidence="2" id="KW-1185">Reference proteome</keyword>
<proteinExistence type="predicted"/>